<organism evidence="1 4">
    <name type="scientific">Phytopseudomonas dryadis</name>
    <dbReference type="NCBI Taxonomy" id="2487520"/>
    <lineage>
        <taxon>Bacteria</taxon>
        <taxon>Pseudomonadati</taxon>
        <taxon>Pseudomonadota</taxon>
        <taxon>Gammaproteobacteria</taxon>
        <taxon>Pseudomonadales</taxon>
        <taxon>Pseudomonadaceae</taxon>
        <taxon>Phytopseudomonas</taxon>
    </lineage>
</organism>
<dbReference type="EMBL" id="QJUM01000008">
    <property type="protein sequence ID" value="TBV07251.1"/>
    <property type="molecule type" value="Genomic_DNA"/>
</dbReference>
<gene>
    <name evidence="2" type="ORF">DNK34_08435</name>
    <name evidence="1" type="ORF">DNK44_22630</name>
</gene>
<evidence type="ECO:0000313" key="4">
    <source>
        <dbReference type="Proteomes" id="UP000293172"/>
    </source>
</evidence>
<dbReference type="EMBL" id="QJUL01000049">
    <property type="protein sequence ID" value="TBU86551.1"/>
    <property type="molecule type" value="Genomic_DNA"/>
</dbReference>
<accession>A0A4Q9QW63</accession>
<evidence type="ECO:0000313" key="3">
    <source>
        <dbReference type="Proteomes" id="UP000291334"/>
    </source>
</evidence>
<reference evidence="3 4" key="1">
    <citation type="submission" date="2018-06" db="EMBL/GenBank/DDBJ databases">
        <title>Three novel Pseudomonas species isolated from symptomatic oak.</title>
        <authorList>
            <person name="Bueno-Gonzalez V."/>
            <person name="Brady C."/>
        </authorList>
    </citation>
    <scope>NUCLEOTIDE SEQUENCE [LARGE SCALE GENOMIC DNA]</scope>
    <source>
        <strain evidence="2 3">P26B</strain>
        <strain evidence="1 4">P6B</strain>
    </source>
</reference>
<evidence type="ECO:0000313" key="1">
    <source>
        <dbReference type="EMBL" id="TBU86551.1"/>
    </source>
</evidence>
<protein>
    <submittedName>
        <fullName evidence="1">Uncharacterized protein</fullName>
    </submittedName>
</protein>
<comment type="caution">
    <text evidence="1">The sequence shown here is derived from an EMBL/GenBank/DDBJ whole genome shotgun (WGS) entry which is preliminary data.</text>
</comment>
<proteinExistence type="predicted"/>
<sequence>MFEVISRIPGDGAPHKAGAAVSSASAALYDQILRSVLLALEAPAATSAAPPPAAADAAPWQENRTLEDILLQRQFNCSLNDLDVAAPADALALQLQQPTSPAAETAQPASREPLDAALDPWELLLGRLTLQQRLAG</sequence>
<dbReference type="Proteomes" id="UP000291334">
    <property type="component" value="Unassembled WGS sequence"/>
</dbReference>
<name>A0A4Q9QW63_9GAMM</name>
<evidence type="ECO:0000313" key="2">
    <source>
        <dbReference type="EMBL" id="TBV07251.1"/>
    </source>
</evidence>
<dbReference type="Proteomes" id="UP000293172">
    <property type="component" value="Unassembled WGS sequence"/>
</dbReference>
<dbReference type="AlphaFoldDB" id="A0A4Q9QW63"/>
<dbReference type="RefSeq" id="WP_131175492.1">
    <property type="nucleotide sequence ID" value="NZ_QJUL01000049.1"/>
</dbReference>
<keyword evidence="3" id="KW-1185">Reference proteome</keyword>